<accession>A0AA36D6P4</accession>
<feature type="binding site" evidence="9">
    <location>
        <position position="307"/>
    </location>
    <ligand>
        <name>GTP</name>
        <dbReference type="ChEBI" id="CHEBI:37565"/>
    </ligand>
</feature>
<protein>
    <submittedName>
        <fullName evidence="11">Uncharacterized protein</fullName>
    </submittedName>
</protein>
<sequence length="335" mass="38426">MGSCESKELAEQKKASKNIDRALERVAAYTVQKLLLLGPGESGKSTCLKQMQILHQDGFSKEEIKEKRRIVYVNIVSFMSIILRAAEERHYFIEPDLDSARELVHRAAALREIEEIPPNLQLGLQKLWKDKNVLKIYETRGEYHLSDSAAYFFDNLDRICEKGYQPSHEDILHTRVPTTGVVQMSFKAKGLNFEVYDVVAISEYDQLLKEDDRTNRLLEALELYDSVVNARFFLKTGIILFLNKKDLFAEKIKSTSLKVCFAAYKGENNYNDGVAYIKRQFDKLDRRVLQADAATRGKQVYIHETCATDTSQVQVVIRSVIDTIIQENLRDTGML</sequence>
<evidence type="ECO:0000256" key="8">
    <source>
        <dbReference type="ARBA" id="ARBA00023288"/>
    </source>
</evidence>
<feature type="binding site" evidence="9">
    <location>
        <begin position="147"/>
        <end position="148"/>
    </location>
    <ligand>
        <name>GTP</name>
        <dbReference type="ChEBI" id="CHEBI:37565"/>
    </ligand>
</feature>
<dbReference type="GO" id="GO:0003924">
    <property type="term" value="F:GTPase activity"/>
    <property type="evidence" value="ECO:0007669"/>
    <property type="project" value="InterPro"/>
</dbReference>
<proteinExistence type="predicted"/>
<evidence type="ECO:0000256" key="5">
    <source>
        <dbReference type="ARBA" id="ARBA00023134"/>
    </source>
</evidence>
<evidence type="ECO:0000256" key="2">
    <source>
        <dbReference type="ARBA" id="ARBA00022723"/>
    </source>
</evidence>
<gene>
    <name evidence="11" type="ORF">MSPICULIGERA_LOCUS20255</name>
</gene>
<dbReference type="FunFam" id="3.40.50.300:FF:003800">
    <property type="entry name" value="Guanine nucleotide-binding protein G(k) subunit alpha"/>
    <property type="match status" value="1"/>
</dbReference>
<evidence type="ECO:0000256" key="3">
    <source>
        <dbReference type="ARBA" id="ARBA00022741"/>
    </source>
</evidence>
<evidence type="ECO:0000256" key="9">
    <source>
        <dbReference type="PIRSR" id="PIRSR601019-1"/>
    </source>
</evidence>
<feature type="binding site" evidence="10">
    <location>
        <position position="178"/>
    </location>
    <ligand>
        <name>Mg(2+)</name>
        <dbReference type="ChEBI" id="CHEBI:18420"/>
    </ligand>
</feature>
<evidence type="ECO:0000256" key="1">
    <source>
        <dbReference type="ARBA" id="ARBA00022707"/>
    </source>
</evidence>
<name>A0AA36D6P4_9BILA</name>
<dbReference type="GO" id="GO:0031683">
    <property type="term" value="F:G-protein beta/gamma-subunit complex binding"/>
    <property type="evidence" value="ECO:0007669"/>
    <property type="project" value="InterPro"/>
</dbReference>
<keyword evidence="4 10" id="KW-0460">Magnesium</keyword>
<dbReference type="InterPro" id="IPR011025">
    <property type="entry name" value="GproteinA_insert"/>
</dbReference>
<keyword evidence="5 9" id="KW-0342">GTP-binding</keyword>
<feature type="binding site" evidence="10">
    <location>
        <position position="45"/>
    </location>
    <ligand>
        <name>Mg(2+)</name>
        <dbReference type="ChEBI" id="CHEBI:18420"/>
    </ligand>
</feature>
<dbReference type="PRINTS" id="PR00318">
    <property type="entry name" value="GPROTEINA"/>
</dbReference>
<feature type="non-terminal residue" evidence="11">
    <location>
        <position position="335"/>
    </location>
</feature>
<dbReference type="SMART" id="SM00275">
    <property type="entry name" value="G_alpha"/>
    <property type="match status" value="1"/>
</dbReference>
<dbReference type="SUPFAM" id="SSF52540">
    <property type="entry name" value="P-loop containing nucleoside triphosphate hydrolases"/>
    <property type="match status" value="1"/>
</dbReference>
<dbReference type="Proteomes" id="UP001177023">
    <property type="component" value="Unassembled WGS sequence"/>
</dbReference>
<dbReference type="GO" id="GO:0005525">
    <property type="term" value="F:GTP binding"/>
    <property type="evidence" value="ECO:0007669"/>
    <property type="project" value="UniProtKB-KW"/>
</dbReference>
<keyword evidence="12" id="KW-1185">Reference proteome</keyword>
<keyword evidence="1" id="KW-0519">Myristate</keyword>
<evidence type="ECO:0000256" key="10">
    <source>
        <dbReference type="PIRSR" id="PIRSR601019-2"/>
    </source>
</evidence>
<dbReference type="GO" id="GO:0005834">
    <property type="term" value="C:heterotrimeric G-protein complex"/>
    <property type="evidence" value="ECO:0007669"/>
    <property type="project" value="TreeGrafter"/>
</dbReference>
<evidence type="ECO:0000313" key="12">
    <source>
        <dbReference type="Proteomes" id="UP001177023"/>
    </source>
</evidence>
<dbReference type="PANTHER" id="PTHR10218:SF225">
    <property type="entry name" value="GUANINE NUCLEOTIDE-BINDING PROTEIN ALPHA-10 SUBUNIT"/>
    <property type="match status" value="1"/>
</dbReference>
<evidence type="ECO:0000256" key="6">
    <source>
        <dbReference type="ARBA" id="ARBA00023139"/>
    </source>
</evidence>
<evidence type="ECO:0000256" key="7">
    <source>
        <dbReference type="ARBA" id="ARBA00023224"/>
    </source>
</evidence>
<keyword evidence="3 9" id="KW-0547">Nucleotide-binding</keyword>
<feature type="binding site" evidence="9">
    <location>
        <begin position="243"/>
        <end position="246"/>
    </location>
    <ligand>
        <name>GTP</name>
        <dbReference type="ChEBI" id="CHEBI:37565"/>
    </ligand>
</feature>
<feature type="binding site" evidence="9">
    <location>
        <begin position="172"/>
        <end position="178"/>
    </location>
    <ligand>
        <name>GTP</name>
        <dbReference type="ChEBI" id="CHEBI:37565"/>
    </ligand>
</feature>
<dbReference type="GO" id="GO:0007188">
    <property type="term" value="P:adenylate cyclase-modulating G protein-coupled receptor signaling pathway"/>
    <property type="evidence" value="ECO:0007669"/>
    <property type="project" value="TreeGrafter"/>
</dbReference>
<feature type="binding site" evidence="9">
    <location>
        <begin position="41"/>
        <end position="46"/>
    </location>
    <ligand>
        <name>GTP</name>
        <dbReference type="ChEBI" id="CHEBI:37565"/>
    </ligand>
</feature>
<evidence type="ECO:0000313" key="11">
    <source>
        <dbReference type="EMBL" id="CAJ0582112.1"/>
    </source>
</evidence>
<evidence type="ECO:0000256" key="4">
    <source>
        <dbReference type="ARBA" id="ARBA00022842"/>
    </source>
</evidence>
<dbReference type="PANTHER" id="PTHR10218">
    <property type="entry name" value="GTP-BINDING PROTEIN ALPHA SUBUNIT"/>
    <property type="match status" value="1"/>
</dbReference>
<dbReference type="PROSITE" id="PS51882">
    <property type="entry name" value="G_ALPHA"/>
    <property type="match status" value="1"/>
</dbReference>
<dbReference type="Gene3D" id="3.40.50.300">
    <property type="entry name" value="P-loop containing nucleotide triphosphate hydrolases"/>
    <property type="match status" value="1"/>
</dbReference>
<dbReference type="InterPro" id="IPR027417">
    <property type="entry name" value="P-loop_NTPase"/>
</dbReference>
<organism evidence="11 12">
    <name type="scientific">Mesorhabditis spiculigera</name>
    <dbReference type="NCBI Taxonomy" id="96644"/>
    <lineage>
        <taxon>Eukaryota</taxon>
        <taxon>Metazoa</taxon>
        <taxon>Ecdysozoa</taxon>
        <taxon>Nematoda</taxon>
        <taxon>Chromadorea</taxon>
        <taxon>Rhabditida</taxon>
        <taxon>Rhabditina</taxon>
        <taxon>Rhabditomorpha</taxon>
        <taxon>Rhabditoidea</taxon>
        <taxon>Rhabditidae</taxon>
        <taxon>Mesorhabditinae</taxon>
        <taxon>Mesorhabditis</taxon>
    </lineage>
</organism>
<dbReference type="Pfam" id="PF00503">
    <property type="entry name" value="G-alpha"/>
    <property type="match status" value="1"/>
</dbReference>
<keyword evidence="6" id="KW-0564">Palmitate</keyword>
<dbReference type="GO" id="GO:0001664">
    <property type="term" value="F:G protein-coupled receptor binding"/>
    <property type="evidence" value="ECO:0007669"/>
    <property type="project" value="TreeGrafter"/>
</dbReference>
<dbReference type="EMBL" id="CATQJA010002664">
    <property type="protein sequence ID" value="CAJ0582112.1"/>
    <property type="molecule type" value="Genomic_DNA"/>
</dbReference>
<dbReference type="GO" id="GO:0005737">
    <property type="term" value="C:cytoplasm"/>
    <property type="evidence" value="ECO:0007669"/>
    <property type="project" value="TreeGrafter"/>
</dbReference>
<comment type="caution">
    <text evidence="11">The sequence shown here is derived from an EMBL/GenBank/DDBJ whole genome shotgun (WGS) entry which is preliminary data.</text>
</comment>
<dbReference type="InterPro" id="IPR001019">
    <property type="entry name" value="Gprotein_alpha_su"/>
</dbReference>
<reference evidence="11" key="1">
    <citation type="submission" date="2023-06" db="EMBL/GenBank/DDBJ databases">
        <authorList>
            <person name="Delattre M."/>
        </authorList>
    </citation>
    <scope>NUCLEOTIDE SEQUENCE</scope>
    <source>
        <strain evidence="11">AF72</strain>
    </source>
</reference>
<dbReference type="Gene3D" id="1.10.400.10">
    <property type="entry name" value="GI Alpha 1, domain 2-like"/>
    <property type="match status" value="1"/>
</dbReference>
<dbReference type="CDD" id="cd00066">
    <property type="entry name" value="G-alpha"/>
    <property type="match status" value="1"/>
</dbReference>
<keyword evidence="8" id="KW-0449">Lipoprotein</keyword>
<dbReference type="AlphaFoldDB" id="A0AA36D6P4"/>
<keyword evidence="7" id="KW-0807">Transducer</keyword>
<dbReference type="SUPFAM" id="SSF47895">
    <property type="entry name" value="Transducin (alpha subunit), insertion domain"/>
    <property type="match status" value="1"/>
</dbReference>
<dbReference type="GO" id="GO:0046872">
    <property type="term" value="F:metal ion binding"/>
    <property type="evidence" value="ECO:0007669"/>
    <property type="project" value="UniProtKB-KW"/>
</dbReference>
<keyword evidence="2 10" id="KW-0479">Metal-binding</keyword>